<evidence type="ECO:0000259" key="3">
    <source>
        <dbReference type="Pfam" id="PF00501"/>
    </source>
</evidence>
<dbReference type="GO" id="GO:0031956">
    <property type="term" value="F:medium-chain fatty acid-CoA ligase activity"/>
    <property type="evidence" value="ECO:0007669"/>
    <property type="project" value="TreeGrafter"/>
</dbReference>
<dbReference type="InterPro" id="IPR045851">
    <property type="entry name" value="AMP-bd_C_sf"/>
</dbReference>
<dbReference type="InterPro" id="IPR025110">
    <property type="entry name" value="AMP-bd_C"/>
</dbReference>
<evidence type="ECO:0000313" key="5">
    <source>
        <dbReference type="EMBL" id="CAA9221584.1"/>
    </source>
</evidence>
<dbReference type="SUPFAM" id="SSF56801">
    <property type="entry name" value="Acetyl-CoA synthetase-like"/>
    <property type="match status" value="1"/>
</dbReference>
<evidence type="ECO:0000259" key="4">
    <source>
        <dbReference type="Pfam" id="PF13193"/>
    </source>
</evidence>
<organism evidence="5">
    <name type="scientific">uncultured Acidimicrobiales bacterium</name>
    <dbReference type="NCBI Taxonomy" id="310071"/>
    <lineage>
        <taxon>Bacteria</taxon>
        <taxon>Bacillati</taxon>
        <taxon>Actinomycetota</taxon>
        <taxon>Acidimicrobiia</taxon>
        <taxon>Acidimicrobiales</taxon>
        <taxon>environmental samples</taxon>
    </lineage>
</organism>
<dbReference type="InterPro" id="IPR000873">
    <property type="entry name" value="AMP-dep_synth/lig_dom"/>
</dbReference>
<dbReference type="AlphaFoldDB" id="A0A6J4HDH8"/>
<sequence>MAPARGRHAGWSPAGVRLDAREAEAGQRRVAGGLRARGLGPGDRVLVSLAPTPDVVVLVLGATRSGVVPVMVNPDLLPHERAVVEADAEAALVVDHPRVAAALLDGPPEAVADAPLVRPMHLTSGTTGRPKGVWFGAPDERAGAAWVEEETTLWGFADDDLHLVCGPLHHSAPLRFAAMTLLAGGDVIVPPSFSTATFAAALAEGVTTTFVVPAHLQRLLGPGGGGGEGFDGSSLRLLAHAGAPCPEPLKRLAIATFGPSVLWEFYGATEGQCTACDTPTWLERPGTVGRARPGRSLAVDDDGAVWCRVPPHARFEYWRDEAATAAAWRGDAFTVGDAGHLDADGHLFLEGRRGEIIITGGVNVAPLEVERALGTCPGVHDVAVFGLEDERWGERVCAAVVGVATAAQVVAHAATTLAPHKRPKQVLVVPAIPRNANGKVRRDTLAADLGLSS</sequence>
<evidence type="ECO:0000256" key="1">
    <source>
        <dbReference type="ARBA" id="ARBA00006432"/>
    </source>
</evidence>
<proteinExistence type="inferred from homology"/>
<dbReference type="Gene3D" id="3.40.50.12780">
    <property type="entry name" value="N-terminal domain of ligase-like"/>
    <property type="match status" value="1"/>
</dbReference>
<dbReference type="GO" id="GO:0004467">
    <property type="term" value="F:long-chain fatty acid-CoA ligase activity"/>
    <property type="evidence" value="ECO:0007669"/>
    <property type="project" value="UniProtKB-EC"/>
</dbReference>
<dbReference type="PANTHER" id="PTHR43201:SF5">
    <property type="entry name" value="MEDIUM-CHAIN ACYL-COA LIGASE ACSF2, MITOCHONDRIAL"/>
    <property type="match status" value="1"/>
</dbReference>
<dbReference type="InterPro" id="IPR042099">
    <property type="entry name" value="ANL_N_sf"/>
</dbReference>
<dbReference type="Gene3D" id="3.30.300.30">
    <property type="match status" value="1"/>
</dbReference>
<keyword evidence="2 5" id="KW-0436">Ligase</keyword>
<dbReference type="PANTHER" id="PTHR43201">
    <property type="entry name" value="ACYL-COA SYNTHETASE"/>
    <property type="match status" value="1"/>
</dbReference>
<evidence type="ECO:0000256" key="2">
    <source>
        <dbReference type="ARBA" id="ARBA00022598"/>
    </source>
</evidence>
<comment type="similarity">
    <text evidence="1">Belongs to the ATP-dependent AMP-binding enzyme family.</text>
</comment>
<feature type="domain" description="AMP-binding enzyme C-terminal" evidence="4">
    <location>
        <begin position="368"/>
        <end position="439"/>
    </location>
</feature>
<dbReference type="Pfam" id="PF00501">
    <property type="entry name" value="AMP-binding"/>
    <property type="match status" value="1"/>
</dbReference>
<name>A0A6J4HDH8_9ACTN</name>
<accession>A0A6J4HDH8</accession>
<reference evidence="5" key="1">
    <citation type="submission" date="2020-02" db="EMBL/GenBank/DDBJ databases">
        <authorList>
            <person name="Meier V. D."/>
        </authorList>
    </citation>
    <scope>NUCLEOTIDE SEQUENCE</scope>
    <source>
        <strain evidence="5">AVDCRST_MAG20</strain>
    </source>
</reference>
<dbReference type="EMBL" id="CADCSY010000028">
    <property type="protein sequence ID" value="CAA9221584.1"/>
    <property type="molecule type" value="Genomic_DNA"/>
</dbReference>
<feature type="domain" description="AMP-dependent synthetase/ligase" evidence="3">
    <location>
        <begin position="16"/>
        <end position="302"/>
    </location>
</feature>
<dbReference type="EC" id="6.2.1.3" evidence="5"/>
<dbReference type="Pfam" id="PF13193">
    <property type="entry name" value="AMP-binding_C"/>
    <property type="match status" value="1"/>
</dbReference>
<protein>
    <submittedName>
        <fullName evidence="5">Long-chain-fatty-acid--CoA ligase</fullName>
        <ecNumber evidence="5">6.2.1.3</ecNumber>
    </submittedName>
</protein>
<gene>
    <name evidence="5" type="ORF">AVDCRST_MAG20-612</name>
</gene>